<proteinExistence type="inferred from homology"/>
<evidence type="ECO:0000256" key="3">
    <source>
        <dbReference type="ARBA" id="ARBA00022617"/>
    </source>
</evidence>
<comment type="cofactor">
    <cofactor evidence="1 6">
        <name>heme</name>
        <dbReference type="ChEBI" id="CHEBI:30413"/>
    </cofactor>
</comment>
<dbReference type="AlphaFoldDB" id="A0A8H4TZY7"/>
<dbReference type="Gene3D" id="1.10.630.10">
    <property type="entry name" value="Cytochrome P450"/>
    <property type="match status" value="1"/>
</dbReference>
<evidence type="ECO:0000256" key="5">
    <source>
        <dbReference type="ARBA" id="ARBA00023004"/>
    </source>
</evidence>
<feature type="binding site" description="axial binding residue" evidence="6">
    <location>
        <position position="460"/>
    </location>
    <ligand>
        <name>heme</name>
        <dbReference type="ChEBI" id="CHEBI:30413"/>
    </ligand>
    <ligandPart>
        <name>Fe</name>
        <dbReference type="ChEBI" id="CHEBI:18248"/>
    </ligandPart>
</feature>
<keyword evidence="5 6" id="KW-0408">Iron</keyword>
<evidence type="ECO:0000256" key="4">
    <source>
        <dbReference type="ARBA" id="ARBA00022723"/>
    </source>
</evidence>
<keyword evidence="4 6" id="KW-0479">Metal-binding</keyword>
<keyword evidence="7" id="KW-0560">Oxidoreductase</keyword>
<dbReference type="Pfam" id="PF00067">
    <property type="entry name" value="p450"/>
    <property type="match status" value="1"/>
</dbReference>
<dbReference type="InterPro" id="IPR002401">
    <property type="entry name" value="Cyt_P450_E_grp-I"/>
</dbReference>
<gene>
    <name evidence="8" type="ORF">FSARC_5190</name>
</gene>
<dbReference type="InterPro" id="IPR017972">
    <property type="entry name" value="Cyt_P450_CS"/>
</dbReference>
<dbReference type="PANTHER" id="PTHR24305">
    <property type="entry name" value="CYTOCHROME P450"/>
    <property type="match status" value="1"/>
</dbReference>
<accession>A0A8H4TZY7</accession>
<dbReference type="Proteomes" id="UP000622797">
    <property type="component" value="Unassembled WGS sequence"/>
</dbReference>
<evidence type="ECO:0000256" key="2">
    <source>
        <dbReference type="ARBA" id="ARBA00010617"/>
    </source>
</evidence>
<dbReference type="GO" id="GO:0005506">
    <property type="term" value="F:iron ion binding"/>
    <property type="evidence" value="ECO:0007669"/>
    <property type="project" value="InterPro"/>
</dbReference>
<organism evidence="8 9">
    <name type="scientific">Fusarium sarcochroum</name>
    <dbReference type="NCBI Taxonomy" id="1208366"/>
    <lineage>
        <taxon>Eukaryota</taxon>
        <taxon>Fungi</taxon>
        <taxon>Dikarya</taxon>
        <taxon>Ascomycota</taxon>
        <taxon>Pezizomycotina</taxon>
        <taxon>Sordariomycetes</taxon>
        <taxon>Hypocreomycetidae</taxon>
        <taxon>Hypocreales</taxon>
        <taxon>Nectriaceae</taxon>
        <taxon>Fusarium</taxon>
        <taxon>Fusarium lateritium species complex</taxon>
    </lineage>
</organism>
<dbReference type="PROSITE" id="PS00086">
    <property type="entry name" value="CYTOCHROME_P450"/>
    <property type="match status" value="1"/>
</dbReference>
<comment type="similarity">
    <text evidence="2 7">Belongs to the cytochrome P450 family.</text>
</comment>
<evidence type="ECO:0000256" key="6">
    <source>
        <dbReference type="PIRSR" id="PIRSR602401-1"/>
    </source>
</evidence>
<dbReference type="GO" id="GO:0004497">
    <property type="term" value="F:monooxygenase activity"/>
    <property type="evidence" value="ECO:0007669"/>
    <property type="project" value="UniProtKB-KW"/>
</dbReference>
<sequence>MGSTPLQDLLGLKPNSLPIEVSEVLENLTVTKGIVAFIVLFIIVPRIFELLQNIFSSVFSIPGPLINKLSPWPLEIATFKGKSHQFARALHQKYGPIVVLAPNMISIGDSKEIKRIIQNEDWVKSEAIYGNFRQDQKRPTLLAFTEKKAYSRRKRMLSSMFGIRYIRSLEPLMKSCVDAGVSHLNKLCDNSSNSTVINLQHFIHGLAIDTIGVTTFGGSFHVVENGSHPLPSRLKAGMKISAVMQLISWIKYIPFLPKRDPYIESFTYDIVDKRRKESGDIKHQDLLQHLVDVSDDSPGSEFRTSDVQDESVILLAAGSETTANAELFTVMQLLKHPEVMKKLVEEVDKWYPPSEPERESECAYSQTGMTYLQACIDETMRLIPGQATGSPRETSKQENLLGYRIPKGTTVFPNTQEAHLNGSIWEQPEKYVPERWLDIYAQNQTSSVPYWPFSAGSRVCVGKHFAFQEMHISLTTLLRKFTFEYVPGQDETTVFRIAQQLQSDSYEVKVKKRFS</sequence>
<evidence type="ECO:0000256" key="7">
    <source>
        <dbReference type="RuleBase" id="RU000461"/>
    </source>
</evidence>
<evidence type="ECO:0008006" key="10">
    <source>
        <dbReference type="Google" id="ProtNLM"/>
    </source>
</evidence>
<keyword evidence="3 6" id="KW-0349">Heme</keyword>
<evidence type="ECO:0000256" key="1">
    <source>
        <dbReference type="ARBA" id="ARBA00001971"/>
    </source>
</evidence>
<dbReference type="PRINTS" id="PR00385">
    <property type="entry name" value="P450"/>
</dbReference>
<dbReference type="InterPro" id="IPR001128">
    <property type="entry name" value="Cyt_P450"/>
</dbReference>
<evidence type="ECO:0000313" key="9">
    <source>
        <dbReference type="Proteomes" id="UP000622797"/>
    </source>
</evidence>
<dbReference type="EMBL" id="JABEXW010000248">
    <property type="protein sequence ID" value="KAF4967211.1"/>
    <property type="molecule type" value="Genomic_DNA"/>
</dbReference>
<dbReference type="InterPro" id="IPR036396">
    <property type="entry name" value="Cyt_P450_sf"/>
</dbReference>
<keyword evidence="9" id="KW-1185">Reference proteome</keyword>
<reference evidence="8" key="2">
    <citation type="submission" date="2020-05" db="EMBL/GenBank/DDBJ databases">
        <authorList>
            <person name="Kim H.-S."/>
            <person name="Proctor R.H."/>
            <person name="Brown D.W."/>
        </authorList>
    </citation>
    <scope>NUCLEOTIDE SEQUENCE</scope>
    <source>
        <strain evidence="8">NRRL 20472</strain>
    </source>
</reference>
<keyword evidence="7" id="KW-0503">Monooxygenase</keyword>
<dbReference type="GO" id="GO:0016705">
    <property type="term" value="F:oxidoreductase activity, acting on paired donors, with incorporation or reduction of molecular oxygen"/>
    <property type="evidence" value="ECO:0007669"/>
    <property type="project" value="InterPro"/>
</dbReference>
<name>A0A8H4TZY7_9HYPO</name>
<dbReference type="InterPro" id="IPR050121">
    <property type="entry name" value="Cytochrome_P450_monoxygenase"/>
</dbReference>
<dbReference type="PANTHER" id="PTHR24305:SF166">
    <property type="entry name" value="CYTOCHROME P450 12A4, MITOCHONDRIAL-RELATED"/>
    <property type="match status" value="1"/>
</dbReference>
<dbReference type="OrthoDB" id="655030at2759"/>
<comment type="caution">
    <text evidence="8">The sequence shown here is derived from an EMBL/GenBank/DDBJ whole genome shotgun (WGS) entry which is preliminary data.</text>
</comment>
<dbReference type="PRINTS" id="PR00463">
    <property type="entry name" value="EP450I"/>
</dbReference>
<dbReference type="SUPFAM" id="SSF48264">
    <property type="entry name" value="Cytochrome P450"/>
    <property type="match status" value="1"/>
</dbReference>
<dbReference type="GO" id="GO:0020037">
    <property type="term" value="F:heme binding"/>
    <property type="evidence" value="ECO:0007669"/>
    <property type="project" value="InterPro"/>
</dbReference>
<protein>
    <recommendedName>
        <fullName evidence="10">Cytochrome P450 monooxygenase</fullName>
    </recommendedName>
</protein>
<evidence type="ECO:0000313" key="8">
    <source>
        <dbReference type="EMBL" id="KAF4967211.1"/>
    </source>
</evidence>
<reference evidence="8" key="1">
    <citation type="journal article" date="2020" name="BMC Genomics">
        <title>Correction to: Identification and distribution of gene clusters required for synthesis of sphingolipid metabolism inhibitors in diverse species of the filamentous fungus Fusarium.</title>
        <authorList>
            <person name="Kim H.S."/>
            <person name="Lohmar J.M."/>
            <person name="Busman M."/>
            <person name="Brown D.W."/>
            <person name="Naumann T.A."/>
            <person name="Divon H.H."/>
            <person name="Lysoe E."/>
            <person name="Uhlig S."/>
            <person name="Proctor R.H."/>
        </authorList>
    </citation>
    <scope>NUCLEOTIDE SEQUENCE</scope>
    <source>
        <strain evidence="8">NRRL 20472</strain>
    </source>
</reference>